<dbReference type="PANTHER" id="PTHR23294">
    <property type="entry name" value="ET TRANSLATION PRODUCT-RELATED"/>
    <property type="match status" value="1"/>
</dbReference>
<evidence type="ECO:0000256" key="1">
    <source>
        <dbReference type="ARBA" id="ARBA00004141"/>
    </source>
</evidence>
<feature type="transmembrane region" description="Helical" evidence="6">
    <location>
        <begin position="215"/>
        <end position="236"/>
    </location>
</feature>
<gene>
    <name evidence="7" type="ORF">Purlil1_1479</name>
</gene>
<keyword evidence="8" id="KW-1185">Reference proteome</keyword>
<feature type="transmembrane region" description="Helical" evidence="6">
    <location>
        <begin position="407"/>
        <end position="426"/>
    </location>
</feature>
<feature type="transmembrane region" description="Helical" evidence="6">
    <location>
        <begin position="286"/>
        <end position="305"/>
    </location>
</feature>
<evidence type="ECO:0000256" key="3">
    <source>
        <dbReference type="ARBA" id="ARBA00022989"/>
    </source>
</evidence>
<feature type="transmembrane region" description="Helical" evidence="6">
    <location>
        <begin position="162"/>
        <end position="179"/>
    </location>
</feature>
<name>A0ABR0CC49_PURLI</name>
<proteinExistence type="predicted"/>
<dbReference type="Gene3D" id="1.20.1250.20">
    <property type="entry name" value="MFS general substrate transporter like domains"/>
    <property type="match status" value="1"/>
</dbReference>
<feature type="transmembrane region" description="Helical" evidence="6">
    <location>
        <begin position="248"/>
        <end position="266"/>
    </location>
</feature>
<dbReference type="Pfam" id="PF07690">
    <property type="entry name" value="MFS_1"/>
    <property type="match status" value="1"/>
</dbReference>
<dbReference type="InterPro" id="IPR036259">
    <property type="entry name" value="MFS_trans_sf"/>
</dbReference>
<evidence type="ECO:0000313" key="7">
    <source>
        <dbReference type="EMBL" id="KAK4093988.1"/>
    </source>
</evidence>
<dbReference type="EMBL" id="JAWRVI010000004">
    <property type="protein sequence ID" value="KAK4093988.1"/>
    <property type="molecule type" value="Genomic_DNA"/>
</dbReference>
<feature type="transmembrane region" description="Helical" evidence="6">
    <location>
        <begin position="457"/>
        <end position="478"/>
    </location>
</feature>
<sequence>MASQPQGSKLVVVSGVELLPCDPAAHPHRDDNSSSSARTMADEKGPVGATEPAEPHYEAARESTPVDELHIREDGQLDLPRGWKYKRIRFLGMETWYASPKVQLGLVSFVCFMCPGMFNALGGLGGGGKTDATLADNMDGRGGGGTDGRDRGLTARNHHQNTALYSAFAVFGFFGGTFINKLGVKWTLAFGGIGYCIYAISLLVSVHASVSGFNLFAGVFLGICAGLLWTAQGTIMISYPNEEQKGRYFAWFWGIFNCGAVLGSLIPLGENMHTKGNVTVTDGTYIGFIVLMFCGAVLALMLCNASDIIRPDGTRVILMKQPTWQTELWGLWETLRFEPFVVLLFPMFFVSNWFYVYQQNAVNGAWFSTRTKALNGLLYWLAQIIAAAIWGYLLDVQNVSRSLRAKITWVVLFVLTFAIWGGGYAFEKGYTRESVDPKLNPDFEPMDWTTPGYVGPMFLYIFYGFYDAAWQASVYWFMGALSNSGRRSANYVGFYKGIQSVGAAVVNNLDARKLSFKAEFISNWALLGSSLVVAAPVILFKIRDHVDVEDDLKGTDETVADVLPQGHPEKAIA</sequence>
<evidence type="ECO:0000256" key="5">
    <source>
        <dbReference type="SAM" id="MobiDB-lite"/>
    </source>
</evidence>
<dbReference type="Proteomes" id="UP001287286">
    <property type="component" value="Unassembled WGS sequence"/>
</dbReference>
<keyword evidence="2 6" id="KW-0812">Transmembrane</keyword>
<dbReference type="InterPro" id="IPR051617">
    <property type="entry name" value="UNC-93-like_regulator"/>
</dbReference>
<feature type="transmembrane region" description="Helical" evidence="6">
    <location>
        <begin position="340"/>
        <end position="357"/>
    </location>
</feature>
<reference evidence="7 8" key="1">
    <citation type="journal article" date="2024" name="Microbiol. Resour. Announc.">
        <title>Genome annotations for the ascomycete fungi Trichoderma harzianum, Trichoderma aggressivum, and Purpureocillium lilacinum.</title>
        <authorList>
            <person name="Beijen E.P.W."/>
            <person name="Ohm R.A."/>
        </authorList>
    </citation>
    <scope>NUCLEOTIDE SEQUENCE [LARGE SCALE GENOMIC DNA]</scope>
    <source>
        <strain evidence="7 8">CBS 150709</strain>
    </source>
</reference>
<keyword evidence="4 6" id="KW-0472">Membrane</keyword>
<evidence type="ECO:0000313" key="8">
    <source>
        <dbReference type="Proteomes" id="UP001287286"/>
    </source>
</evidence>
<dbReference type="PANTHER" id="PTHR23294:SF59">
    <property type="entry name" value="UNC93-LIKE PROTEIN C922.05C"/>
    <property type="match status" value="1"/>
</dbReference>
<evidence type="ECO:0000256" key="6">
    <source>
        <dbReference type="SAM" id="Phobius"/>
    </source>
</evidence>
<evidence type="ECO:0008006" key="9">
    <source>
        <dbReference type="Google" id="ProtNLM"/>
    </source>
</evidence>
<organism evidence="7 8">
    <name type="scientific">Purpureocillium lilacinum</name>
    <name type="common">Paecilomyces lilacinus</name>
    <dbReference type="NCBI Taxonomy" id="33203"/>
    <lineage>
        <taxon>Eukaryota</taxon>
        <taxon>Fungi</taxon>
        <taxon>Dikarya</taxon>
        <taxon>Ascomycota</taxon>
        <taxon>Pezizomycotina</taxon>
        <taxon>Sordariomycetes</taxon>
        <taxon>Hypocreomycetidae</taxon>
        <taxon>Hypocreales</taxon>
        <taxon>Ophiocordycipitaceae</taxon>
        <taxon>Purpureocillium</taxon>
    </lineage>
</organism>
<evidence type="ECO:0000256" key="4">
    <source>
        <dbReference type="ARBA" id="ARBA00023136"/>
    </source>
</evidence>
<feature type="region of interest" description="Disordered" evidence="5">
    <location>
        <begin position="21"/>
        <end position="73"/>
    </location>
</feature>
<feature type="transmembrane region" description="Helical" evidence="6">
    <location>
        <begin position="186"/>
        <end position="209"/>
    </location>
</feature>
<feature type="transmembrane region" description="Helical" evidence="6">
    <location>
        <begin position="377"/>
        <end position="395"/>
    </location>
</feature>
<evidence type="ECO:0000256" key="2">
    <source>
        <dbReference type="ARBA" id="ARBA00022692"/>
    </source>
</evidence>
<comment type="subcellular location">
    <subcellularLocation>
        <location evidence="1">Membrane</location>
        <topology evidence="1">Multi-pass membrane protein</topology>
    </subcellularLocation>
</comment>
<accession>A0ABR0CC49</accession>
<comment type="caution">
    <text evidence="7">The sequence shown here is derived from an EMBL/GenBank/DDBJ whole genome shotgun (WGS) entry which is preliminary data.</text>
</comment>
<keyword evidence="3 6" id="KW-1133">Transmembrane helix</keyword>
<dbReference type="InterPro" id="IPR011701">
    <property type="entry name" value="MFS"/>
</dbReference>
<feature type="transmembrane region" description="Helical" evidence="6">
    <location>
        <begin position="521"/>
        <end position="542"/>
    </location>
</feature>
<dbReference type="SUPFAM" id="SSF103473">
    <property type="entry name" value="MFS general substrate transporter"/>
    <property type="match status" value="1"/>
</dbReference>
<protein>
    <recommendedName>
        <fullName evidence="9">DUF895 domain membrane protein</fullName>
    </recommendedName>
</protein>